<dbReference type="InterPro" id="IPR036291">
    <property type="entry name" value="NAD(P)-bd_dom_sf"/>
</dbReference>
<dbReference type="CDD" id="cd05339">
    <property type="entry name" value="17beta-HSDXI-like_SDR_c"/>
    <property type="match status" value="1"/>
</dbReference>
<evidence type="ECO:0000256" key="10">
    <source>
        <dbReference type="ARBA" id="ARBA00068717"/>
    </source>
</evidence>
<evidence type="ECO:0000256" key="5">
    <source>
        <dbReference type="ARBA" id="ARBA00022989"/>
    </source>
</evidence>
<keyword evidence="8" id="KW-0472">Membrane</keyword>
<gene>
    <name evidence="13" type="primary">Cni-dhs-4</name>
    <name evidence="13" type="synonym">Cnig_chr_I.g1411</name>
    <name evidence="13" type="ORF">B9Z55_001411</name>
</gene>
<dbReference type="STRING" id="1611254.A0A2G5VFM8"/>
<reference evidence="14" key="1">
    <citation type="submission" date="2017-10" db="EMBL/GenBank/DDBJ databases">
        <title>Rapid genome shrinkage in a self-fertile nematode reveals novel sperm competition proteins.</title>
        <authorList>
            <person name="Yin D."/>
            <person name="Schwarz E.M."/>
            <person name="Thomas C.G."/>
            <person name="Felde R.L."/>
            <person name="Korf I.F."/>
            <person name="Cutter A.D."/>
            <person name="Schartner C.M."/>
            <person name="Ralston E.J."/>
            <person name="Meyer B.J."/>
            <person name="Haag E.S."/>
        </authorList>
    </citation>
    <scope>NUCLEOTIDE SEQUENCE [LARGE SCALE GENOMIC DNA]</scope>
    <source>
        <strain evidence="14">JU1422</strain>
    </source>
</reference>
<dbReference type="EMBL" id="PDUG01000001">
    <property type="protein sequence ID" value="PIC50557.1"/>
    <property type="molecule type" value="Genomic_DNA"/>
</dbReference>
<dbReference type="PANTHER" id="PTHR24322">
    <property type="entry name" value="PKSB"/>
    <property type="match status" value="1"/>
</dbReference>
<dbReference type="Proteomes" id="UP000230233">
    <property type="component" value="Chromosome I"/>
</dbReference>
<evidence type="ECO:0000256" key="8">
    <source>
        <dbReference type="ARBA" id="ARBA00023136"/>
    </source>
</evidence>
<evidence type="ECO:0000256" key="4">
    <source>
        <dbReference type="ARBA" id="ARBA00022857"/>
    </source>
</evidence>
<organism evidence="13 14">
    <name type="scientific">Caenorhabditis nigoni</name>
    <dbReference type="NCBI Taxonomy" id="1611254"/>
    <lineage>
        <taxon>Eukaryota</taxon>
        <taxon>Metazoa</taxon>
        <taxon>Ecdysozoa</taxon>
        <taxon>Nematoda</taxon>
        <taxon>Chromadorea</taxon>
        <taxon>Rhabditida</taxon>
        <taxon>Rhabditina</taxon>
        <taxon>Rhabditomorpha</taxon>
        <taxon>Rhabditoidea</taxon>
        <taxon>Rhabditidae</taxon>
        <taxon>Peloderinae</taxon>
        <taxon>Caenorhabditis</taxon>
    </lineage>
</organism>
<dbReference type="PANTHER" id="PTHR24322:SF733">
    <property type="entry name" value="DEHYDROGENASES, SHORT CHAIN"/>
    <property type="match status" value="1"/>
</dbReference>
<name>A0A2G5VFM8_9PELO</name>
<dbReference type="GO" id="GO:0005811">
    <property type="term" value="C:lipid droplet"/>
    <property type="evidence" value="ECO:0007669"/>
    <property type="project" value="TreeGrafter"/>
</dbReference>
<comment type="similarity">
    <text evidence="2 12">Belongs to the short-chain dehydrogenases/reductases (SDR) family.</text>
</comment>
<keyword evidence="6" id="KW-0560">Oxidoreductase</keyword>
<evidence type="ECO:0000256" key="3">
    <source>
        <dbReference type="ARBA" id="ARBA00022692"/>
    </source>
</evidence>
<dbReference type="Pfam" id="PF00106">
    <property type="entry name" value="adh_short"/>
    <property type="match status" value="1"/>
</dbReference>
<dbReference type="AlphaFoldDB" id="A0A2G5VFM8"/>
<dbReference type="GO" id="GO:0016020">
    <property type="term" value="C:membrane"/>
    <property type="evidence" value="ECO:0007669"/>
    <property type="project" value="UniProtKB-SubCell"/>
</dbReference>
<evidence type="ECO:0000256" key="11">
    <source>
        <dbReference type="ARBA" id="ARBA00082544"/>
    </source>
</evidence>
<comment type="function">
    <text evidence="9">Catalyzes the reduction of all-trans-retinal to all-trans-retinol in the presence of NADPH.</text>
</comment>
<keyword evidence="5" id="KW-1133">Transmembrane helix</keyword>
<sequence>MFDLILEALLLFIDLIRFHLISLYKYVLPYSLLPKKDFHGKRILITGAGSGLGKLLSRKFAAQGAELILWDINLKSVDELKDEFKSNGVKAHSYEVNLCDPNKISEVGQQVLRDIGKVDILVNNAGVATAKMILDSNVKDIENSFGVNVKAHFYTVQQFLPPMLEEDNGHVVTIASVAGKMGSAGLADYTSTKHAAVGFHDSLVAEIMASGKEGVKTTLVCPYYVHTSMFDATGATTRFPSIFPILDTEYVVQKIYEAIETEQEYLVTPKSFYWILPGTQILPYRAQKAIGQFLGLIQSLDRFHT</sequence>
<dbReference type="PRINTS" id="PR00080">
    <property type="entry name" value="SDRFAMILY"/>
</dbReference>
<evidence type="ECO:0000256" key="1">
    <source>
        <dbReference type="ARBA" id="ARBA00004141"/>
    </source>
</evidence>
<proteinExistence type="inferred from homology"/>
<evidence type="ECO:0000256" key="9">
    <source>
        <dbReference type="ARBA" id="ARBA00059620"/>
    </source>
</evidence>
<keyword evidence="4" id="KW-0521">NADP</keyword>
<dbReference type="FunFam" id="3.40.50.720:FF:000131">
    <property type="entry name" value="Short-chain dehydrogenase/reductase 3"/>
    <property type="match status" value="1"/>
</dbReference>
<dbReference type="InterPro" id="IPR002347">
    <property type="entry name" value="SDR_fam"/>
</dbReference>
<dbReference type="SUPFAM" id="SSF51735">
    <property type="entry name" value="NAD(P)-binding Rossmann-fold domains"/>
    <property type="match status" value="1"/>
</dbReference>
<dbReference type="OrthoDB" id="10253736at2759"/>
<evidence type="ECO:0000256" key="12">
    <source>
        <dbReference type="RuleBase" id="RU000363"/>
    </source>
</evidence>
<dbReference type="PRINTS" id="PR00081">
    <property type="entry name" value="GDHRDH"/>
</dbReference>
<comment type="subcellular location">
    <subcellularLocation>
        <location evidence="1">Membrane</location>
        <topology evidence="1">Multi-pass membrane protein</topology>
    </subcellularLocation>
</comment>
<dbReference type="GO" id="GO:0052650">
    <property type="term" value="F:all-trans-retinol dehydrogenase (NADP+) activity"/>
    <property type="evidence" value="ECO:0007669"/>
    <property type="project" value="UniProtKB-ARBA"/>
</dbReference>
<keyword evidence="3" id="KW-0812">Transmembrane</keyword>
<evidence type="ECO:0000313" key="13">
    <source>
        <dbReference type="EMBL" id="PIC50557.1"/>
    </source>
</evidence>
<protein>
    <recommendedName>
        <fullName evidence="10">Short-chain dehydrogenase/reductase 3</fullName>
    </recommendedName>
    <alternativeName>
        <fullName evidence="11">Retinal short-chain dehydrogenase/reductase 1</fullName>
    </alternativeName>
</protein>
<keyword evidence="14" id="KW-1185">Reference proteome</keyword>
<evidence type="ECO:0000256" key="6">
    <source>
        <dbReference type="ARBA" id="ARBA00023002"/>
    </source>
</evidence>
<comment type="caution">
    <text evidence="13">The sequence shown here is derived from an EMBL/GenBank/DDBJ whole genome shotgun (WGS) entry which is preliminary data.</text>
</comment>
<evidence type="ECO:0000313" key="14">
    <source>
        <dbReference type="Proteomes" id="UP000230233"/>
    </source>
</evidence>
<accession>A0A2G5VFM8</accession>
<keyword evidence="7" id="KW-0443">Lipid metabolism</keyword>
<evidence type="ECO:0000256" key="2">
    <source>
        <dbReference type="ARBA" id="ARBA00006484"/>
    </source>
</evidence>
<evidence type="ECO:0000256" key="7">
    <source>
        <dbReference type="ARBA" id="ARBA00023098"/>
    </source>
</evidence>
<dbReference type="Gene3D" id="3.40.50.720">
    <property type="entry name" value="NAD(P)-binding Rossmann-like Domain"/>
    <property type="match status" value="1"/>
</dbReference>